<dbReference type="Proteomes" id="UP000006455">
    <property type="component" value="Unassembled WGS sequence"/>
</dbReference>
<dbReference type="EMBL" id="AFVW02000002">
    <property type="protein sequence ID" value="EJO90550.1"/>
    <property type="molecule type" value="Genomic_DNA"/>
</dbReference>
<dbReference type="InterPro" id="IPR016793">
    <property type="entry name" value="UCP021591"/>
</dbReference>
<dbReference type="PIRSF" id="PIRSF021591">
    <property type="entry name" value="UCP021591"/>
    <property type="match status" value="1"/>
</dbReference>
<evidence type="ECO:0000313" key="2">
    <source>
        <dbReference type="Proteomes" id="UP000006455"/>
    </source>
</evidence>
<dbReference type="eggNOG" id="ENOG5031KTJ">
    <property type="taxonomic scope" value="Bacteria"/>
</dbReference>
<organism evidence="1 2">
    <name type="scientific">Mycobacterium colombiense CECT 3035</name>
    <dbReference type="NCBI Taxonomy" id="1041522"/>
    <lineage>
        <taxon>Bacteria</taxon>
        <taxon>Bacillati</taxon>
        <taxon>Actinomycetota</taxon>
        <taxon>Actinomycetes</taxon>
        <taxon>Mycobacteriales</taxon>
        <taxon>Mycobacteriaceae</taxon>
        <taxon>Mycobacterium</taxon>
        <taxon>Mycobacterium avium complex (MAC)</taxon>
    </lineage>
</organism>
<accession>J4SJU4</accession>
<name>J4SJU4_9MYCO</name>
<reference evidence="1 2" key="1">
    <citation type="journal article" date="2011" name="J. Bacteriol.">
        <title>Genome sequence of the Mycobacterium colombiense type strain, CECT 3035.</title>
        <authorList>
            <person name="Gonzalez-Perez M."/>
            <person name="Murcia M.I."/>
            <person name="Landsman D."/>
            <person name="Jordan I.K."/>
            <person name="Marino-Ramirez L."/>
        </authorList>
    </citation>
    <scope>NUCLEOTIDE SEQUENCE [LARGE SCALE GENOMIC DNA]</scope>
    <source>
        <strain evidence="1 2">CECT 3035</strain>
    </source>
</reference>
<dbReference type="AlphaFoldDB" id="J4SJU4"/>
<evidence type="ECO:0000313" key="1">
    <source>
        <dbReference type="EMBL" id="EJO90550.1"/>
    </source>
</evidence>
<comment type="caution">
    <text evidence="1">The sequence shown here is derived from an EMBL/GenBank/DDBJ whole genome shotgun (WGS) entry which is preliminary data.</text>
</comment>
<gene>
    <name evidence="1" type="ORF">MCOL_V210175</name>
</gene>
<sequence>MLHHVTYTVTAERPVHVYIYFRDTDPPNWAEYSHDPYQFSPKVEADVGPGARWTHEVMLADPEQWAMVTVTGGPSAATAGFHCELSVDGAVVASNNGAKGALCSMRHW</sequence>
<protein>
    <submittedName>
        <fullName evidence="1">Uncharacterized protein</fullName>
    </submittedName>
</protein>
<proteinExistence type="predicted"/>